<dbReference type="GO" id="GO:0000428">
    <property type="term" value="C:DNA-directed RNA polymerase complex"/>
    <property type="evidence" value="ECO:0007669"/>
    <property type="project" value="UniProtKB-KW"/>
</dbReference>
<keyword evidence="3" id="KW-0240">DNA-directed RNA polymerase</keyword>
<organism evidence="3 4">
    <name type="scientific">Zoogloea ramigera</name>
    <dbReference type="NCBI Taxonomy" id="350"/>
    <lineage>
        <taxon>Bacteria</taxon>
        <taxon>Pseudomonadati</taxon>
        <taxon>Pseudomonadota</taxon>
        <taxon>Betaproteobacteria</taxon>
        <taxon>Rhodocyclales</taxon>
        <taxon>Zoogloeaceae</taxon>
        <taxon>Zoogloea</taxon>
    </lineage>
</organism>
<keyword evidence="1" id="KW-1133">Transmembrane helix</keyword>
<comment type="caution">
    <text evidence="3">The sequence shown here is derived from an EMBL/GenBank/DDBJ whole genome shotgun (WGS) entry which is preliminary data.</text>
</comment>
<dbReference type="Proteomes" id="UP000318422">
    <property type="component" value="Unassembled WGS sequence"/>
</dbReference>
<dbReference type="PANTHER" id="PTHR37461:SF1">
    <property type="entry name" value="ANTI-SIGMA-K FACTOR RSKA"/>
    <property type="match status" value="1"/>
</dbReference>
<evidence type="ECO:0000259" key="2">
    <source>
        <dbReference type="Pfam" id="PF10099"/>
    </source>
</evidence>
<dbReference type="AlphaFoldDB" id="A0A4Y4CTU6"/>
<dbReference type="PANTHER" id="PTHR37461">
    <property type="entry name" value="ANTI-SIGMA-K FACTOR RSKA"/>
    <property type="match status" value="1"/>
</dbReference>
<proteinExistence type="predicted"/>
<dbReference type="GO" id="GO:0016989">
    <property type="term" value="F:sigma factor antagonist activity"/>
    <property type="evidence" value="ECO:0007669"/>
    <property type="project" value="TreeGrafter"/>
</dbReference>
<keyword evidence="4" id="KW-1185">Reference proteome</keyword>
<feature type="domain" description="Anti-sigma K factor RskA C-terminal" evidence="2">
    <location>
        <begin position="115"/>
        <end position="238"/>
    </location>
</feature>
<dbReference type="OrthoDB" id="5298046at2"/>
<keyword evidence="1" id="KW-0472">Membrane</keyword>
<dbReference type="Pfam" id="PF10099">
    <property type="entry name" value="RskA_C"/>
    <property type="match status" value="1"/>
</dbReference>
<dbReference type="GO" id="GO:0005886">
    <property type="term" value="C:plasma membrane"/>
    <property type="evidence" value="ECO:0007669"/>
    <property type="project" value="InterPro"/>
</dbReference>
<evidence type="ECO:0000313" key="3">
    <source>
        <dbReference type="EMBL" id="GEC95209.1"/>
    </source>
</evidence>
<protein>
    <submittedName>
        <fullName evidence="3">DNA-directed RNA polymerase sigma-70 factor</fullName>
    </submittedName>
</protein>
<dbReference type="EMBL" id="BJNV01000014">
    <property type="protein sequence ID" value="GEC95209.1"/>
    <property type="molecule type" value="Genomic_DNA"/>
</dbReference>
<dbReference type="RefSeq" id="WP_141350439.1">
    <property type="nucleotide sequence ID" value="NZ_BJNV01000014.1"/>
</dbReference>
<keyword evidence="1" id="KW-0812">Transmembrane</keyword>
<dbReference type="GO" id="GO:0006417">
    <property type="term" value="P:regulation of translation"/>
    <property type="evidence" value="ECO:0007669"/>
    <property type="project" value="TreeGrafter"/>
</dbReference>
<name>A0A4Y4CTU6_ZOORA</name>
<keyword evidence="3" id="KW-0804">Transcription</keyword>
<evidence type="ECO:0000256" key="1">
    <source>
        <dbReference type="SAM" id="Phobius"/>
    </source>
</evidence>
<dbReference type="InterPro" id="IPR018764">
    <property type="entry name" value="RskA_C"/>
</dbReference>
<dbReference type="InterPro" id="IPR051474">
    <property type="entry name" value="Anti-sigma-K/W_factor"/>
</dbReference>
<accession>A0A4Y4CTU6</accession>
<evidence type="ECO:0000313" key="4">
    <source>
        <dbReference type="Proteomes" id="UP000318422"/>
    </source>
</evidence>
<reference evidence="3 4" key="1">
    <citation type="submission" date="2019-06" db="EMBL/GenBank/DDBJ databases">
        <title>Whole genome shotgun sequence of Zoogloea ramigera NBRC 15342.</title>
        <authorList>
            <person name="Hosoyama A."/>
            <person name="Uohara A."/>
            <person name="Ohji S."/>
            <person name="Ichikawa N."/>
        </authorList>
    </citation>
    <scope>NUCLEOTIDE SEQUENCE [LARGE SCALE GENOMIC DNA]</scope>
    <source>
        <strain evidence="3 4">NBRC 15342</strain>
    </source>
</reference>
<gene>
    <name evidence="3" type="ORF">ZRA01_12820</name>
</gene>
<feature type="transmembrane region" description="Helical" evidence="1">
    <location>
        <begin position="104"/>
        <end position="129"/>
    </location>
</feature>
<sequence length="248" mass="26687">MSTTKTGNIPPERHALHELAGEYVLGTLSAARRREVEARLADDLQLQAAVHAWEDRLLPLTGLVEPVASSPRLWARIERSLDALAVPAPRPAPRRAWWRWDSLALWRGLTAGGFAIATLLAAVLVGRLAEPPAEARFMVVLVAPDDKAPGWVVQAGASGARQVELIPLGAVEVPRDKALQFWTKAEGWSAPVSLGLVTPGQTLRVPAGSLPAVQPDQLFELTLEPRSGSPTGRPTGPVRYIGRAVKVM</sequence>